<sequence length="894" mass="99525">MVASTIITLSGPALLNKFAIGLAGEAGTWVFKQILHSASGGNDTDKIRRDISGAVTEMKELKRTVDTLSRELPEALLQLRSDSLRESLTKIDTMYDTITDLMETAVTLPEDISDTERDKKLNSIQIRLEARLRVFSNDIPGILDRINDFLAEDGPRSFVRQAVQKAFDNSDEFVSYYEKSKTSMLSYWVVVVKGISLLQMAYDAPNVDFSEGMLTIRRQKDKLDRQEQTFKAVVGENTVRLVEWALLRSSSTLITLLTNEGYWIGPKHPRFGDFTSLPIFIETHIPIYRRSEDLGTANIESMWDMSFGCGFDADLKNAVRFVHFSSNKYEGTNIKSEHVYVKRSASPRPTFMQTDGKMAEKVTDDLKHTQSIREGIINDASTAEALTLCRDADEIETSPELDKALRWKLDLRLMPLLCFTYALQSIDKNTISYAAVFGLREDLNLKGNEFSWTGGIFYLGYLIWEFPTSMFLQRFPINYFMSGTVIAWGAVLMAHGAVNSFTTLIVVRVLLGALEAAINPGTMLLFSMYYTRKEQPLRMGIWIGSAGMGYIIAGIASFGIGHVKSALPSWRVLFIIWGSITVAWGVILLFLLPGAPMRAKFLTADEKARVVARVRGNGTGIENKHFKMAQFWEAILDLKTWLLFLFALTSNSPNGGLSAFQGLIIKGAGFSTLDTTLYQMPSGAVQLVACVLACWGASAIKNSRIPIMLLGLAPFLAGVLGLHFLPHSDAYARLACLWMSFTYTATWTLSMSVSMANTAGHTKKITTNALLLIGYCLGNFVGPFFFKSSQAPQYELGVGMMFTCIAIQVASLVALTPLSVNPCYTGLVWTTGYEAYFERAEHFSPDVEAGRSDSAKSEAALSGFQDIARQRMEIHYQTVRRMQLLVLYIVVYKA</sequence>
<dbReference type="SUPFAM" id="SSF103473">
    <property type="entry name" value="MFS general substrate transporter"/>
    <property type="match status" value="1"/>
</dbReference>
<dbReference type="InterPro" id="IPR020846">
    <property type="entry name" value="MFS_dom"/>
</dbReference>
<feature type="transmembrane region" description="Helical" evidence="9">
    <location>
        <begin position="504"/>
        <end position="527"/>
    </location>
</feature>
<evidence type="ECO:0000256" key="1">
    <source>
        <dbReference type="ARBA" id="ARBA00004141"/>
    </source>
</evidence>
<gene>
    <name evidence="11" type="ORF">FDENT_4059</name>
</gene>
<evidence type="ECO:0000313" key="11">
    <source>
        <dbReference type="EMBL" id="KAF5690169.1"/>
    </source>
</evidence>
<feature type="transmembrane region" description="Helical" evidence="9">
    <location>
        <begin position="707"/>
        <end position="725"/>
    </location>
</feature>
<dbReference type="PANTHER" id="PTHR43791">
    <property type="entry name" value="PERMEASE-RELATED"/>
    <property type="match status" value="1"/>
</dbReference>
<proteinExistence type="inferred from homology"/>
<feature type="transmembrane region" description="Helical" evidence="9">
    <location>
        <begin position="798"/>
        <end position="820"/>
    </location>
</feature>
<organism evidence="11 12">
    <name type="scientific">Fusarium denticulatum</name>
    <dbReference type="NCBI Taxonomy" id="48507"/>
    <lineage>
        <taxon>Eukaryota</taxon>
        <taxon>Fungi</taxon>
        <taxon>Dikarya</taxon>
        <taxon>Ascomycota</taxon>
        <taxon>Pezizomycotina</taxon>
        <taxon>Sordariomycetes</taxon>
        <taxon>Hypocreomycetidae</taxon>
        <taxon>Hypocreales</taxon>
        <taxon>Nectriaceae</taxon>
        <taxon>Fusarium</taxon>
        <taxon>Fusarium fujikuroi species complex</taxon>
    </lineage>
</organism>
<keyword evidence="8" id="KW-0175">Coiled coil</keyword>
<name>A0A8H5XC54_9HYPO</name>
<evidence type="ECO:0000256" key="4">
    <source>
        <dbReference type="ARBA" id="ARBA00022989"/>
    </source>
</evidence>
<feature type="domain" description="Major facilitator superfamily (MFS) profile" evidence="10">
    <location>
        <begin position="413"/>
        <end position="821"/>
    </location>
</feature>
<evidence type="ECO:0000259" key="10">
    <source>
        <dbReference type="PROSITE" id="PS50850"/>
    </source>
</evidence>
<evidence type="ECO:0000256" key="5">
    <source>
        <dbReference type="ARBA" id="ARBA00023136"/>
    </source>
</evidence>
<reference evidence="11 12" key="1">
    <citation type="submission" date="2020-05" db="EMBL/GenBank/DDBJ databases">
        <title>Identification and distribution of gene clusters putatively required for synthesis of sphingolipid metabolism inhibitors in phylogenetically diverse species of the filamentous fungus Fusarium.</title>
        <authorList>
            <person name="Kim H.-S."/>
            <person name="Busman M."/>
            <person name="Brown D.W."/>
            <person name="Divon H."/>
            <person name="Uhlig S."/>
            <person name="Proctor R.H."/>
        </authorList>
    </citation>
    <scope>NUCLEOTIDE SEQUENCE [LARGE SCALE GENOMIC DNA]</scope>
    <source>
        <strain evidence="11 12">NRRL 25311</strain>
    </source>
</reference>
<evidence type="ECO:0000256" key="2">
    <source>
        <dbReference type="ARBA" id="ARBA00022448"/>
    </source>
</evidence>
<comment type="subcellular location">
    <subcellularLocation>
        <location evidence="1">Membrane</location>
        <topology evidence="1">Multi-pass membrane protein</topology>
    </subcellularLocation>
</comment>
<keyword evidence="4 9" id="KW-1133">Transmembrane helix</keyword>
<comment type="similarity">
    <text evidence="7">Belongs to the major facilitator superfamily. Allantoate permease family.</text>
</comment>
<evidence type="ECO:0000256" key="9">
    <source>
        <dbReference type="SAM" id="Phobius"/>
    </source>
</evidence>
<dbReference type="InterPro" id="IPR011701">
    <property type="entry name" value="MFS"/>
</dbReference>
<keyword evidence="3 9" id="KW-0812">Transmembrane</keyword>
<dbReference type="GO" id="GO:0016020">
    <property type="term" value="C:membrane"/>
    <property type="evidence" value="ECO:0007669"/>
    <property type="project" value="UniProtKB-SubCell"/>
</dbReference>
<dbReference type="GO" id="GO:0022857">
    <property type="term" value="F:transmembrane transporter activity"/>
    <property type="evidence" value="ECO:0007669"/>
    <property type="project" value="InterPro"/>
</dbReference>
<feature type="transmembrane region" description="Helical" evidence="9">
    <location>
        <begin position="572"/>
        <end position="592"/>
    </location>
</feature>
<feature type="transmembrane region" description="Helical" evidence="9">
    <location>
        <begin position="539"/>
        <end position="560"/>
    </location>
</feature>
<dbReference type="InterPro" id="IPR036259">
    <property type="entry name" value="MFS_trans_sf"/>
</dbReference>
<evidence type="ECO:0000256" key="8">
    <source>
        <dbReference type="SAM" id="Coils"/>
    </source>
</evidence>
<keyword evidence="6" id="KW-0325">Glycoprotein</keyword>
<evidence type="ECO:0000256" key="6">
    <source>
        <dbReference type="ARBA" id="ARBA00023180"/>
    </source>
</evidence>
<protein>
    <submittedName>
        <fullName evidence="11">Allantoate ureidosuccinate permease</fullName>
    </submittedName>
</protein>
<evidence type="ECO:0000313" key="12">
    <source>
        <dbReference type="Proteomes" id="UP000562682"/>
    </source>
</evidence>
<evidence type="ECO:0000256" key="7">
    <source>
        <dbReference type="ARBA" id="ARBA00037968"/>
    </source>
</evidence>
<dbReference type="Proteomes" id="UP000562682">
    <property type="component" value="Unassembled WGS sequence"/>
</dbReference>
<feature type="transmembrane region" description="Helical" evidence="9">
    <location>
        <begin position="683"/>
        <end position="700"/>
    </location>
</feature>
<dbReference type="FunFam" id="1.20.1250.20:FF:000064">
    <property type="entry name" value="MFS allantoate transporter"/>
    <property type="match status" value="1"/>
</dbReference>
<keyword evidence="5 9" id="KW-0472">Membrane</keyword>
<dbReference type="Pfam" id="PF07690">
    <property type="entry name" value="MFS_1"/>
    <property type="match status" value="1"/>
</dbReference>
<accession>A0A8H5XC54</accession>
<keyword evidence="2" id="KW-0813">Transport</keyword>
<dbReference type="EMBL" id="JAAOAK010000091">
    <property type="protein sequence ID" value="KAF5690169.1"/>
    <property type="molecule type" value="Genomic_DNA"/>
</dbReference>
<keyword evidence="12" id="KW-1185">Reference proteome</keyword>
<dbReference type="Gene3D" id="1.20.1250.20">
    <property type="entry name" value="MFS general substrate transporter like domains"/>
    <property type="match status" value="1"/>
</dbReference>
<feature type="transmembrane region" description="Helical" evidence="9">
    <location>
        <begin position="731"/>
        <end position="753"/>
    </location>
</feature>
<dbReference type="PROSITE" id="PS50850">
    <property type="entry name" value="MFS"/>
    <property type="match status" value="1"/>
</dbReference>
<dbReference type="AlphaFoldDB" id="A0A8H5XC54"/>
<comment type="caution">
    <text evidence="11">The sequence shown here is derived from an EMBL/GenBank/DDBJ whole genome shotgun (WGS) entry which is preliminary data.</text>
</comment>
<evidence type="ECO:0000256" key="3">
    <source>
        <dbReference type="ARBA" id="ARBA00022692"/>
    </source>
</evidence>
<feature type="transmembrane region" description="Helical" evidence="9">
    <location>
        <begin position="479"/>
        <end position="498"/>
    </location>
</feature>
<dbReference type="PANTHER" id="PTHR43791:SF97">
    <property type="entry name" value="ALLANTOATE TRANSPORTER, PUTATIVE (AFU_ORTHOLOGUE AFUA_1G14700)-RELATED"/>
    <property type="match status" value="1"/>
</dbReference>
<feature type="transmembrane region" description="Helical" evidence="9">
    <location>
        <begin position="765"/>
        <end position="786"/>
    </location>
</feature>
<feature type="coiled-coil region" evidence="8">
    <location>
        <begin position="51"/>
        <end position="78"/>
    </location>
</feature>